<accession>M1XPB9</accession>
<dbReference type="AlphaFoldDB" id="M1XPB9"/>
<dbReference type="RefSeq" id="WP_015408719.1">
    <property type="nucleotide sequence ID" value="NC_020388.1"/>
</dbReference>
<dbReference type="HOGENOM" id="CLU_3075437_0_0_2"/>
<keyword evidence="2" id="KW-1185">Reference proteome</keyword>
<evidence type="ECO:0000313" key="1">
    <source>
        <dbReference type="EMBL" id="CCQ35883.1"/>
    </source>
</evidence>
<dbReference type="Proteomes" id="UP000011867">
    <property type="component" value="Chromosome"/>
</dbReference>
<organism evidence="1 2">
    <name type="scientific">Natronomonas moolapensis (strain DSM 18674 / CECT 7526 / JCM 14361 / 8.8.11)</name>
    <dbReference type="NCBI Taxonomy" id="268739"/>
    <lineage>
        <taxon>Archaea</taxon>
        <taxon>Methanobacteriati</taxon>
        <taxon>Methanobacteriota</taxon>
        <taxon>Stenosarchaea group</taxon>
        <taxon>Halobacteria</taxon>
        <taxon>Halobacteriales</taxon>
        <taxon>Natronomonadaceae</taxon>
        <taxon>Natronomonas</taxon>
    </lineage>
</organism>
<evidence type="ECO:0000313" key="2">
    <source>
        <dbReference type="Proteomes" id="UP000011867"/>
    </source>
</evidence>
<proteinExistence type="predicted"/>
<sequence length="52" mass="5485">MRQTLLSLAALVALVLFSGVAAAEAGDPTELVPFLEELINSLQNLLDMITAT</sequence>
<gene>
    <name evidence="1" type="ordered locus">Nmlp_1688</name>
</gene>
<name>M1XPB9_NATM8</name>
<protein>
    <submittedName>
        <fullName evidence="1">Uncharacterized protein</fullName>
    </submittedName>
</protein>
<dbReference type="STRING" id="268739.Nmlp_1688"/>
<dbReference type="EMBL" id="HF582854">
    <property type="protein sequence ID" value="CCQ35883.1"/>
    <property type="molecule type" value="Genomic_DNA"/>
</dbReference>
<dbReference type="KEGG" id="nmo:Nmlp_1688"/>
<dbReference type="GeneID" id="43676821"/>
<reference evidence="1 2" key="1">
    <citation type="journal article" date="2013" name="Genome Announc.">
        <title>Genome of the haloarchaeon Natronomonas moolapensis, a neutrophilic member of a previously haloalkaliphilic genus.</title>
        <authorList>
            <person name="Dyall-Smith M.L."/>
            <person name="Pfeiffer F."/>
            <person name="Oberwinkler T."/>
            <person name="Klee K."/>
            <person name="Rampp M."/>
            <person name="Palm P."/>
            <person name="Gross K."/>
            <person name="Schuster S.C."/>
            <person name="Oesterhelt D."/>
        </authorList>
    </citation>
    <scope>NUCLEOTIDE SEQUENCE [LARGE SCALE GENOMIC DNA]</scope>
    <source>
        <strain evidence="2">DSM 18674 / JCM 14361 / 8.8.11</strain>
    </source>
</reference>